<dbReference type="AlphaFoldDB" id="X6NQI4"/>
<dbReference type="InterPro" id="IPR013525">
    <property type="entry name" value="ABC2_TM"/>
</dbReference>
<comment type="caution">
    <text evidence="7">The sequence shown here is derived from an EMBL/GenBank/DDBJ whole genome shotgun (WGS) entry which is preliminary data.</text>
</comment>
<dbReference type="EMBL" id="ASPP01007141">
    <property type="protein sequence ID" value="ETO27627.1"/>
    <property type="molecule type" value="Genomic_DNA"/>
</dbReference>
<feature type="transmembrane region" description="Helical" evidence="5">
    <location>
        <begin position="207"/>
        <end position="225"/>
    </location>
</feature>
<evidence type="ECO:0000256" key="1">
    <source>
        <dbReference type="ARBA" id="ARBA00004141"/>
    </source>
</evidence>
<proteinExistence type="predicted"/>
<feature type="transmembrane region" description="Helical" evidence="5">
    <location>
        <begin position="36"/>
        <end position="57"/>
    </location>
</feature>
<keyword evidence="2 5" id="KW-0812">Transmembrane</keyword>
<protein>
    <recommendedName>
        <fullName evidence="6">ABC-2 type transporter transmembrane domain-containing protein</fullName>
    </recommendedName>
</protein>
<feature type="transmembrane region" description="Helical" evidence="5">
    <location>
        <begin position="175"/>
        <end position="195"/>
    </location>
</feature>
<keyword evidence="4 5" id="KW-0472">Membrane</keyword>
<feature type="transmembrane region" description="Helical" evidence="5">
    <location>
        <begin position="69"/>
        <end position="92"/>
    </location>
</feature>
<dbReference type="GO" id="GO:0140359">
    <property type="term" value="F:ABC-type transporter activity"/>
    <property type="evidence" value="ECO:0007669"/>
    <property type="project" value="InterPro"/>
</dbReference>
<organism evidence="7 8">
    <name type="scientific">Reticulomyxa filosa</name>
    <dbReference type="NCBI Taxonomy" id="46433"/>
    <lineage>
        <taxon>Eukaryota</taxon>
        <taxon>Sar</taxon>
        <taxon>Rhizaria</taxon>
        <taxon>Retaria</taxon>
        <taxon>Foraminifera</taxon>
        <taxon>Monothalamids</taxon>
        <taxon>Reticulomyxidae</taxon>
        <taxon>Reticulomyxa</taxon>
    </lineage>
</organism>
<dbReference type="Proteomes" id="UP000023152">
    <property type="component" value="Unassembled WGS sequence"/>
</dbReference>
<evidence type="ECO:0000259" key="6">
    <source>
        <dbReference type="Pfam" id="PF12698"/>
    </source>
</evidence>
<keyword evidence="3 5" id="KW-1133">Transmembrane helix</keyword>
<evidence type="ECO:0000256" key="3">
    <source>
        <dbReference type="ARBA" id="ARBA00022989"/>
    </source>
</evidence>
<sequence>MFDCIFLKVVQERQQQMKHQQMVSGVSFISYWSGQLIADFIVSLPTCGLVIMMVHVFDVSAFEGSAEPVFIIVILLFLLSVLPLTYLLSLLFKSPEKAQATFTAMYVLLGSVLAVVTYILMVISKSTKRASRVLAYLFRASPMYCMADALILISFKPYLFPDLSYWDQKLTGRNLSAMAVESVLYFALLLLVEYMASFPSLMTRLGFNVNVPKAVSGFFFFFYLYDRLS</sequence>
<comment type="subcellular location">
    <subcellularLocation>
        <location evidence="1">Membrane</location>
        <topology evidence="1">Multi-pass membrane protein</topology>
    </subcellularLocation>
</comment>
<dbReference type="InterPro" id="IPR026082">
    <property type="entry name" value="ABCA"/>
</dbReference>
<keyword evidence="8" id="KW-1185">Reference proteome</keyword>
<evidence type="ECO:0000313" key="8">
    <source>
        <dbReference type="Proteomes" id="UP000023152"/>
    </source>
</evidence>
<gene>
    <name evidence="7" type="ORF">RFI_09506</name>
</gene>
<dbReference type="PANTHER" id="PTHR19229:SF250">
    <property type="entry name" value="ABC TRANSPORTER DOMAIN-CONTAINING PROTEIN-RELATED"/>
    <property type="match status" value="1"/>
</dbReference>
<evidence type="ECO:0000256" key="2">
    <source>
        <dbReference type="ARBA" id="ARBA00022692"/>
    </source>
</evidence>
<dbReference type="GO" id="GO:0005319">
    <property type="term" value="F:lipid transporter activity"/>
    <property type="evidence" value="ECO:0007669"/>
    <property type="project" value="TreeGrafter"/>
</dbReference>
<accession>X6NQI4</accession>
<feature type="transmembrane region" description="Helical" evidence="5">
    <location>
        <begin position="136"/>
        <end position="155"/>
    </location>
</feature>
<dbReference type="PANTHER" id="PTHR19229">
    <property type="entry name" value="ATP-BINDING CASSETTE TRANSPORTER SUBFAMILY A ABCA"/>
    <property type="match status" value="1"/>
</dbReference>
<name>X6NQI4_RETFI</name>
<dbReference type="Pfam" id="PF12698">
    <property type="entry name" value="ABC2_membrane_3"/>
    <property type="match status" value="1"/>
</dbReference>
<evidence type="ECO:0000313" key="7">
    <source>
        <dbReference type="EMBL" id="ETO27627.1"/>
    </source>
</evidence>
<evidence type="ECO:0000256" key="5">
    <source>
        <dbReference type="SAM" id="Phobius"/>
    </source>
</evidence>
<evidence type="ECO:0000256" key="4">
    <source>
        <dbReference type="ARBA" id="ARBA00023136"/>
    </source>
</evidence>
<feature type="transmembrane region" description="Helical" evidence="5">
    <location>
        <begin position="104"/>
        <end position="124"/>
    </location>
</feature>
<feature type="domain" description="ABC-2 type transporter transmembrane" evidence="6">
    <location>
        <begin position="7"/>
        <end position="191"/>
    </location>
</feature>
<dbReference type="GO" id="GO:0016020">
    <property type="term" value="C:membrane"/>
    <property type="evidence" value="ECO:0007669"/>
    <property type="project" value="UniProtKB-SubCell"/>
</dbReference>
<reference evidence="7 8" key="1">
    <citation type="journal article" date="2013" name="Curr. Biol.">
        <title>The Genome of the Foraminiferan Reticulomyxa filosa.</title>
        <authorList>
            <person name="Glockner G."/>
            <person name="Hulsmann N."/>
            <person name="Schleicher M."/>
            <person name="Noegel A.A."/>
            <person name="Eichinger L."/>
            <person name="Gallinger C."/>
            <person name="Pawlowski J."/>
            <person name="Sierra R."/>
            <person name="Euteneuer U."/>
            <person name="Pillet L."/>
            <person name="Moustafa A."/>
            <person name="Platzer M."/>
            <person name="Groth M."/>
            <person name="Szafranski K."/>
            <person name="Schliwa M."/>
        </authorList>
    </citation>
    <scope>NUCLEOTIDE SEQUENCE [LARGE SCALE GENOMIC DNA]</scope>
</reference>